<reference evidence="2" key="1">
    <citation type="journal article" date="2022" name="bioRxiv">
        <title>Genomics of Preaxostyla Flagellates Illuminates Evolutionary Transitions and the Path Towards Mitochondrial Loss.</title>
        <authorList>
            <person name="Novak L.V.F."/>
            <person name="Treitli S.C."/>
            <person name="Pyrih J."/>
            <person name="Halakuc P."/>
            <person name="Pipaliya S.V."/>
            <person name="Vacek V."/>
            <person name="Brzon O."/>
            <person name="Soukal P."/>
            <person name="Eme L."/>
            <person name="Dacks J.B."/>
            <person name="Karnkowska A."/>
            <person name="Elias M."/>
            <person name="Hampl V."/>
        </authorList>
    </citation>
    <scope>NUCLEOTIDE SEQUENCE</scope>
    <source>
        <strain evidence="2">RCP-MX</strain>
    </source>
</reference>
<evidence type="ECO:0008006" key="4">
    <source>
        <dbReference type="Google" id="ProtNLM"/>
    </source>
</evidence>
<feature type="region of interest" description="Disordered" evidence="1">
    <location>
        <begin position="2215"/>
        <end position="2239"/>
    </location>
</feature>
<feature type="compositionally biased region" description="Basic and acidic residues" evidence="1">
    <location>
        <begin position="1276"/>
        <end position="1287"/>
    </location>
</feature>
<name>A0ABQ8UDS0_9EUKA</name>
<organism evidence="2 3">
    <name type="scientific">Paratrimastix pyriformis</name>
    <dbReference type="NCBI Taxonomy" id="342808"/>
    <lineage>
        <taxon>Eukaryota</taxon>
        <taxon>Metamonada</taxon>
        <taxon>Preaxostyla</taxon>
        <taxon>Paratrimastigidae</taxon>
        <taxon>Paratrimastix</taxon>
    </lineage>
</organism>
<dbReference type="Proteomes" id="UP001141327">
    <property type="component" value="Unassembled WGS sequence"/>
</dbReference>
<dbReference type="EMBL" id="JAPMOS010000066">
    <property type="protein sequence ID" value="KAJ4456591.1"/>
    <property type="molecule type" value="Genomic_DNA"/>
</dbReference>
<evidence type="ECO:0000256" key="1">
    <source>
        <dbReference type="SAM" id="MobiDB-lite"/>
    </source>
</evidence>
<protein>
    <recommendedName>
        <fullName evidence="4">CHAT domain-containing protein</fullName>
    </recommendedName>
</protein>
<dbReference type="SUPFAM" id="SSF52058">
    <property type="entry name" value="L domain-like"/>
    <property type="match status" value="1"/>
</dbReference>
<sequence length="2239" mass="244943">MMRNHRSNVSMLPPPNLTFFFSGPGRVFSSPIFSFAAAVRFRPSPLLRCKTSTFFAVFGLDVEGRRCVPAHTPVAQMLIDSGLMVVTRVDIRGENVIARDSNFVPGRATSRRMPGTFEGIPNYLWLYLSELDSSFRIHCILSAINHRFRTLLTTQTTRLCWPVNSAEERTGTSSLDKMASTRMVGVLSSYRVTRPPFALFLRRCAASLQWLSISAPFDNVDAAAFVEADLKGVVFPQLHTLNFPLAPLWFLRLCPQLRDLTTSRELFPSGPSFDKFLRDFTNLQSLKVDGIPLSYFGLRGQPRHPHSAMVRATARGEGIAVGTPASVRGLTLEHFDPEDLPVLLADWPNLERLCVTMSRGATDPLGVLAAAIQRHTPYLRSLELSIDIDGRTDRVPILPEELQPFDSVLTQLTAAVIVRAPRLLLPAGLRVCDLELRTDLPEVTLDLPRVEELTLSASKSKKITLCCPALVIFRANIQPLSPCAWTIFASECRMPHLCTLDFDHCQSGASLDLDNLWKTELPDFWRVPNLVLSLKGGVSHLRLSPVVKRLTVTATDLAGLSAPGLRFLRLRILKASPKPLEMDTPQLEELEITSDRKTFKFSSEVIPPLLHTLVILCDMSSDAELRQALSSLIHQCRHTLSNLVMRFRAPPSSLLSIQECPALRQLWCDVSVELRSPCPFLEHIGLTAPTVYRRASSLLPPPPGTALGGVRAAFSPAKVMLINNGINWTLNDLKEGPLFKIVQDAVPSVLLERLRQDRPDVLIFSCPCISDALLLRTARAPNLRPLYALDLARIFQQSCAPRVVLHLGCAPPHAFLGDLFKTCKQHGLLLAGVIRLGSDLLKFLNGLADLDISSAVRVIKEDSGIDDAGAIFPPASAAASSGPAAAPPSSRKDCSAPSGWPRDDHRPSSEPSEFSLSARELRAHFPDVRLGELEGALERRSHEFACQCPASTPPRFRLAWACKQCTGECPDHDPIESSIVLPDPASPLACLPRIRENASRLVGDCDLADGVPNFCFRCLLNGMASDKRAKLDIILAISRAVPLAECAVPQAISEDGFVIALLSIPVVHDIKGLLSPLASRKQWIANNLDQIDQRAKIREFRPDLVIYVNLGLRQAISIRGEAGMTKPLTWLGPDELLDCFGDCQTPTADGLSHLALATRTASSPLSVPNAVLLACCNSLALGDHLLRGRGGLERVVATADELTDVEASRFLSTLLVYAPHNPMPAALDEILQVSFNQAQHARATYRDLVDPTTPLVLISRPRNLGPQPPLLPRGQQPREDLSPRPGDDSPAGPCNPDVQSTCEVAFSRGPTLAEAIHATRALALANIQHVLSGIPLRCTCGCPEGPQFAIEFAKGCVRPAVPEGPPTAVSADASQQERGPNLGAWCMRCTQHVPHGNTFLSYAQRCQRCGQAAFIIPRDLQAAFKEPPGTPSSVTIIDIGESLKSCPLEKDPMLKISRVVDALPSVLLERLRQDRPDVLVFSCPCISDALLLRTARAPNLRPLYALDLARIIQQSGAPVRAILYSPHPRARCTPDHPDAFILDLFEICKRQGLLAAAIIKNGDLFSILKLFKRGISAAVDVRFGEFFVSERHRPPPRLSDTREQGLKYARELQAHFPDVPLGELEGALERRSHEFACQCPASIPPRFRLVWACQECSKRCRPGHDPVESSIVLPDLASPLACLPFLEANMSRRMRDLDLDSYDAGVPNFCFRCLLNSGDMWDRRALPLAECVGCHTRGLRMRNEAIAALPPFDEKPFLPPPPFGSSHWPSHHVREGPALRVLCITINPSPTEAKDHPLLARLSTPQLLARITAALNHSPSFGLEMSLLCEPSAQAIKAEICRFRPDLVLYVSHGLRQAISIRGAAGMTKPLTWLGPDELLRCFEDETPIPAPSPRDLPLSSSPLPRSFSVPHAVLLVCCNSLALGDHLLRGRGGLERVVATADELTDVEASRFLSTLLVYAPHNPMPAALDEILQVSFNQAQHARATYQSLVDPTTPLVLLRPRHLVAAQEPSNSKISGSSGNMFSRGPTLAEAIHATRALACPLEDLPNIPLRYTCGCPEGPKFAIESAASCMRPAAPEGPPVMLRSSLATVTAIAACIAMTDASHQDQQREENHKQKEHECAGQWCMRCFEHMVSHCPPFRFAQRCQRCGQAAFIIPSDPLSAFKTPACLTGPEKKLPPSPLKEQPPSIPDCRSSLESPSFTALIKQSMATAPVGMGAPVPDDPLPAMASLDHPWDE</sequence>
<feature type="compositionally biased region" description="Low complexity" evidence="1">
    <location>
        <begin position="876"/>
        <end position="889"/>
    </location>
</feature>
<comment type="caution">
    <text evidence="2">The sequence shown here is derived from an EMBL/GenBank/DDBJ whole genome shotgun (WGS) entry which is preliminary data.</text>
</comment>
<feature type="region of interest" description="Disordered" evidence="1">
    <location>
        <begin position="1258"/>
        <end position="1298"/>
    </location>
</feature>
<feature type="region of interest" description="Disordered" evidence="1">
    <location>
        <begin position="2175"/>
        <end position="2198"/>
    </location>
</feature>
<proteinExistence type="predicted"/>
<gene>
    <name evidence="2" type="ORF">PAPYR_8159</name>
</gene>
<evidence type="ECO:0000313" key="2">
    <source>
        <dbReference type="EMBL" id="KAJ4456591.1"/>
    </source>
</evidence>
<feature type="region of interest" description="Disordered" evidence="1">
    <location>
        <begin position="876"/>
        <end position="913"/>
    </location>
</feature>
<evidence type="ECO:0000313" key="3">
    <source>
        <dbReference type="Proteomes" id="UP001141327"/>
    </source>
</evidence>
<accession>A0ABQ8UDS0</accession>
<keyword evidence="3" id="KW-1185">Reference proteome</keyword>